<evidence type="ECO:0000256" key="2">
    <source>
        <dbReference type="ARBA" id="ARBA00022803"/>
    </source>
</evidence>
<dbReference type="SMART" id="SM00028">
    <property type="entry name" value="TPR"/>
    <property type="match status" value="3"/>
</dbReference>
<dbReference type="PANTHER" id="PTHR44943:SF8">
    <property type="entry name" value="TPR REPEAT-CONTAINING PROTEIN MJ0263"/>
    <property type="match status" value="1"/>
</dbReference>
<gene>
    <name evidence="4" type="ORF">HXX08_17975</name>
    <name evidence="5" type="ORF">OZ401_003278</name>
</gene>
<dbReference type="InterPro" id="IPR019734">
    <property type="entry name" value="TPR_rpt"/>
</dbReference>
<dbReference type="PROSITE" id="PS50005">
    <property type="entry name" value="TPR"/>
    <property type="match status" value="1"/>
</dbReference>
<evidence type="ECO:0000313" key="5">
    <source>
        <dbReference type="EMBL" id="WJW69650.1"/>
    </source>
</evidence>
<dbReference type="PANTHER" id="PTHR44943">
    <property type="entry name" value="CELLULOSE SYNTHASE OPERON PROTEIN C"/>
    <property type="match status" value="1"/>
</dbReference>
<dbReference type="EMBL" id="JACATZ010000003">
    <property type="protein sequence ID" value="NWJ47745.1"/>
    <property type="molecule type" value="Genomic_DNA"/>
</dbReference>
<protein>
    <submittedName>
        <fullName evidence="4">Tetratricopeptide repeat protein</fullName>
    </submittedName>
</protein>
<dbReference type="RefSeq" id="WP_341471523.1">
    <property type="nucleotide sequence ID" value="NZ_CP128400.1"/>
</dbReference>
<keyword evidence="2 3" id="KW-0802">TPR repeat</keyword>
<evidence type="ECO:0000313" key="6">
    <source>
        <dbReference type="Proteomes" id="UP000521676"/>
    </source>
</evidence>
<dbReference type="Gene3D" id="1.25.40.10">
    <property type="entry name" value="Tetratricopeptide repeat domain"/>
    <property type="match status" value="1"/>
</dbReference>
<proteinExistence type="predicted"/>
<reference evidence="5" key="2">
    <citation type="journal article" date="2024" name="Nature">
        <title>Anoxygenic phototroph of the Chloroflexota uses a type I reaction centre.</title>
        <authorList>
            <person name="Tsuji J.M."/>
            <person name="Shaw N.A."/>
            <person name="Nagashima S."/>
            <person name="Venkiteswaran J.J."/>
            <person name="Schiff S.L."/>
            <person name="Watanabe T."/>
            <person name="Fukui M."/>
            <person name="Hanada S."/>
            <person name="Tank M."/>
            <person name="Neufeld J.D."/>
        </authorList>
    </citation>
    <scope>NUCLEOTIDE SEQUENCE</scope>
    <source>
        <strain evidence="5">L227-S17</strain>
    </source>
</reference>
<dbReference type="SUPFAM" id="SSF48452">
    <property type="entry name" value="TPR-like"/>
    <property type="match status" value="1"/>
</dbReference>
<sequence length="268" mass="30626">MGFVFLLVVSMLAYMFLSAYGLRWVVISLLTGMLCGMVLMSWRQANRPEIKLFNEASRHYLAQDYPTALQLCRKVLERTPNQPRVINLMATCHTNLEQYQEALDCYRRIVELQPGNASAYSNLASIANCIEPVDVQVVAESLDRAWELMPNQRFGQATYYALLKMAFTELEIERYSQAIRVCDAILEKRAFATSPLIIRGLALLLEAPDDPVNIERGRFDLIEFLRKGFDTEVSLKQEIQFMLKAREFLLETGGLPDDLTPKINNSEN</sequence>
<dbReference type="AlphaFoldDB" id="A0A8T7M6L0"/>
<evidence type="ECO:0000313" key="4">
    <source>
        <dbReference type="EMBL" id="NWJ47745.1"/>
    </source>
</evidence>
<feature type="repeat" description="TPR" evidence="3">
    <location>
        <begin position="83"/>
        <end position="116"/>
    </location>
</feature>
<organism evidence="4 6">
    <name type="scientific">Candidatus Chlorohelix allophototropha</name>
    <dbReference type="NCBI Taxonomy" id="3003348"/>
    <lineage>
        <taxon>Bacteria</taxon>
        <taxon>Bacillati</taxon>
        <taxon>Chloroflexota</taxon>
        <taxon>Chloroflexia</taxon>
        <taxon>Candidatus Chloroheliales</taxon>
        <taxon>Candidatus Chloroheliaceae</taxon>
        <taxon>Candidatus Chlorohelix</taxon>
    </lineage>
</organism>
<dbReference type="Proteomes" id="UP000521676">
    <property type="component" value="Unassembled WGS sequence"/>
</dbReference>
<evidence type="ECO:0000256" key="3">
    <source>
        <dbReference type="PROSITE-ProRule" id="PRU00339"/>
    </source>
</evidence>
<dbReference type="InterPro" id="IPR011990">
    <property type="entry name" value="TPR-like_helical_dom_sf"/>
</dbReference>
<evidence type="ECO:0000256" key="1">
    <source>
        <dbReference type="ARBA" id="ARBA00022737"/>
    </source>
</evidence>
<keyword evidence="1" id="KW-0677">Repeat</keyword>
<dbReference type="Pfam" id="PF14559">
    <property type="entry name" value="TPR_19"/>
    <property type="match status" value="1"/>
</dbReference>
<name>A0A8T7M6L0_9CHLR</name>
<evidence type="ECO:0000313" key="7">
    <source>
        <dbReference type="Proteomes" id="UP001431572"/>
    </source>
</evidence>
<reference evidence="4 6" key="1">
    <citation type="submission" date="2020-06" db="EMBL/GenBank/DDBJ databases">
        <title>Anoxygenic phototrophic Chloroflexota member uses a Type I reaction center.</title>
        <authorList>
            <person name="Tsuji J.M."/>
            <person name="Shaw N.A."/>
            <person name="Nagashima S."/>
            <person name="Venkiteswaran J."/>
            <person name="Schiff S.L."/>
            <person name="Hanada S."/>
            <person name="Tank M."/>
            <person name="Neufeld J.D."/>
        </authorList>
    </citation>
    <scope>NUCLEOTIDE SEQUENCE [LARGE SCALE GENOMIC DNA]</scope>
    <source>
        <strain evidence="4">L227-S17</strain>
    </source>
</reference>
<dbReference type="InterPro" id="IPR051685">
    <property type="entry name" value="Ycf3/AcsC/BcsC/TPR_MFPF"/>
</dbReference>
<accession>A0A8T7M6L0</accession>
<dbReference type="EMBL" id="CP128400">
    <property type="protein sequence ID" value="WJW69650.1"/>
    <property type="molecule type" value="Genomic_DNA"/>
</dbReference>
<dbReference type="Proteomes" id="UP001431572">
    <property type="component" value="Chromosome 2"/>
</dbReference>
<keyword evidence="7" id="KW-1185">Reference proteome</keyword>